<name>A0A0F6SEF1_9BACT</name>
<dbReference type="InterPro" id="IPR019734">
    <property type="entry name" value="TPR_rpt"/>
</dbReference>
<evidence type="ECO:0000256" key="4">
    <source>
        <dbReference type="SAM" id="SignalP"/>
    </source>
</evidence>
<keyword evidence="3" id="KW-0472">Membrane</keyword>
<feature type="repeat" description="TPR" evidence="1">
    <location>
        <begin position="78"/>
        <end position="111"/>
    </location>
</feature>
<dbReference type="PROSITE" id="PS50005">
    <property type="entry name" value="TPR"/>
    <property type="match status" value="1"/>
</dbReference>
<dbReference type="EMBL" id="CP011125">
    <property type="protein sequence ID" value="AKF05084.1"/>
    <property type="molecule type" value="Genomic_DNA"/>
</dbReference>
<evidence type="ECO:0000256" key="2">
    <source>
        <dbReference type="SAM" id="MobiDB-lite"/>
    </source>
</evidence>
<evidence type="ECO:0000256" key="3">
    <source>
        <dbReference type="SAM" id="Phobius"/>
    </source>
</evidence>
<keyword evidence="4" id="KW-0732">Signal</keyword>
<dbReference type="AlphaFoldDB" id="A0A0F6SEF1"/>
<keyword evidence="6" id="KW-1185">Reference proteome</keyword>
<gene>
    <name evidence="5" type="ORF">DB32_002233</name>
</gene>
<sequence length="299" mass="32300">MRSVLVLSLALLVSILVAPRVAAQGAHTGGAHTGGAAVPPPRDLFAEQYTEASRAWHEGRYEDALARFRALYASSGRAELLYDIGVTADRLGRLEESIIAFEQYLESVPDARNRAEVEQRLASLRDDLREQQHVEVAPPPRATPRRDDRPVMTLMGSEPAPPSDSRSVVLAGPLPSDTQPVDEVVEGGPSFVWTWPLLVLTVGAAIASPIVWVEGEGRRDELRAQCALTPCTRDFVSDELEGYEIATNALWISAASLGVLTAIVFFVEGSARTTVVRHADREGVRLQVGLGGLGLEGTF</sequence>
<dbReference type="KEGG" id="samy:DB32_002233"/>
<organism evidence="5 6">
    <name type="scientific">Sandaracinus amylolyticus</name>
    <dbReference type="NCBI Taxonomy" id="927083"/>
    <lineage>
        <taxon>Bacteria</taxon>
        <taxon>Pseudomonadati</taxon>
        <taxon>Myxococcota</taxon>
        <taxon>Polyangia</taxon>
        <taxon>Polyangiales</taxon>
        <taxon>Sandaracinaceae</taxon>
        <taxon>Sandaracinus</taxon>
    </lineage>
</organism>
<dbReference type="Gene3D" id="1.25.40.10">
    <property type="entry name" value="Tetratricopeptide repeat domain"/>
    <property type="match status" value="1"/>
</dbReference>
<accession>A0A0F6SEF1</accession>
<feature type="region of interest" description="Disordered" evidence="2">
    <location>
        <begin position="128"/>
        <end position="167"/>
    </location>
</feature>
<dbReference type="InterPro" id="IPR011990">
    <property type="entry name" value="TPR-like_helical_dom_sf"/>
</dbReference>
<keyword evidence="1" id="KW-0802">TPR repeat</keyword>
<dbReference type="OrthoDB" id="5516527at2"/>
<evidence type="ECO:0000256" key="1">
    <source>
        <dbReference type="PROSITE-ProRule" id="PRU00339"/>
    </source>
</evidence>
<dbReference type="RefSeq" id="WP_053232355.1">
    <property type="nucleotide sequence ID" value="NZ_CP011125.1"/>
</dbReference>
<dbReference type="SUPFAM" id="SSF48452">
    <property type="entry name" value="TPR-like"/>
    <property type="match status" value="1"/>
</dbReference>
<keyword evidence="3" id="KW-1133">Transmembrane helix</keyword>
<evidence type="ECO:0000313" key="6">
    <source>
        <dbReference type="Proteomes" id="UP000034883"/>
    </source>
</evidence>
<feature type="chain" id="PRO_5002509751" evidence="4">
    <location>
        <begin position="23"/>
        <end position="299"/>
    </location>
</feature>
<protein>
    <submittedName>
        <fullName evidence="5">Uncharacterized protein</fullName>
    </submittedName>
</protein>
<keyword evidence="3" id="KW-0812">Transmembrane</keyword>
<feature type="transmembrane region" description="Helical" evidence="3">
    <location>
        <begin position="249"/>
        <end position="267"/>
    </location>
</feature>
<reference evidence="5 6" key="1">
    <citation type="submission" date="2015-03" db="EMBL/GenBank/DDBJ databases">
        <title>Genome assembly of Sandaracinus amylolyticus DSM 53668.</title>
        <authorList>
            <person name="Sharma G."/>
            <person name="Subramanian S."/>
        </authorList>
    </citation>
    <scope>NUCLEOTIDE SEQUENCE [LARGE SCALE GENOMIC DNA]</scope>
    <source>
        <strain evidence="5 6">DSM 53668</strain>
    </source>
</reference>
<evidence type="ECO:0000313" key="5">
    <source>
        <dbReference type="EMBL" id="AKF05084.1"/>
    </source>
</evidence>
<proteinExistence type="predicted"/>
<dbReference type="Proteomes" id="UP000034883">
    <property type="component" value="Chromosome"/>
</dbReference>
<feature type="signal peptide" evidence="4">
    <location>
        <begin position="1"/>
        <end position="22"/>
    </location>
</feature>
<dbReference type="STRING" id="927083.DB32_002233"/>